<organism evidence="3 5">
    <name type="scientific">Modestobacter muralis</name>
    <dbReference type="NCBI Taxonomy" id="1608614"/>
    <lineage>
        <taxon>Bacteria</taxon>
        <taxon>Bacillati</taxon>
        <taxon>Actinomycetota</taxon>
        <taxon>Actinomycetes</taxon>
        <taxon>Geodermatophilales</taxon>
        <taxon>Geodermatophilaceae</taxon>
        <taxon>Modestobacter</taxon>
    </lineage>
</organism>
<feature type="compositionally biased region" description="Pro residues" evidence="1">
    <location>
        <begin position="179"/>
        <end position="201"/>
    </location>
</feature>
<feature type="transmembrane region" description="Helical" evidence="2">
    <location>
        <begin position="85"/>
        <end position="109"/>
    </location>
</feature>
<name>A0A6P0EXI5_9ACTN</name>
<dbReference type="EMBL" id="JAAGWB010000014">
    <property type="protein sequence ID" value="NEN50765.1"/>
    <property type="molecule type" value="Genomic_DNA"/>
</dbReference>
<gene>
    <name evidence="4" type="ORF">G3R41_07395</name>
    <name evidence="3" type="ORF">GCU67_07395</name>
</gene>
<dbReference type="RefSeq" id="WP_163610448.1">
    <property type="nucleotide sequence ID" value="NZ_JAAGWB010000014.1"/>
</dbReference>
<comment type="caution">
    <text evidence="3">The sequence shown here is derived from an EMBL/GenBank/DDBJ whole genome shotgun (WGS) entry which is preliminary data.</text>
</comment>
<reference evidence="4 6" key="2">
    <citation type="submission" date="2020-02" db="EMBL/GenBank/DDBJ databases">
        <title>The WGS of Modestobacter muralis DSM 100205.</title>
        <authorList>
            <person name="Jiang Z."/>
        </authorList>
    </citation>
    <scope>NUCLEOTIDE SEQUENCE [LARGE SCALE GENOMIC DNA]</scope>
    <source>
        <strain evidence="4 6">DSM 100205</strain>
    </source>
</reference>
<evidence type="ECO:0000313" key="5">
    <source>
        <dbReference type="Proteomes" id="UP000468828"/>
    </source>
</evidence>
<dbReference type="Proteomes" id="UP000471152">
    <property type="component" value="Unassembled WGS sequence"/>
</dbReference>
<evidence type="ECO:0008006" key="7">
    <source>
        <dbReference type="Google" id="ProtNLM"/>
    </source>
</evidence>
<sequence>MTATAGSSSPRPPAARRPVGGTPARSAPVARAGAPRTTTGPVHVPRSAPSRRTGPVTTGPQLRLVPAGTRTPGRDTAGRRRRAPFVALLVALLVATTLGLLALNTAIAVDSLKANQQRTANAQQAEEVSRLEQQVVAADTATELARAAAAAGLVQPGSPAHLVLQPDGTSVLLGTAVPAPDPNAPDPNAPAPAAPAPPATTPPAATQPADIPPAAGGPAPTDTTPTDTTPPQADPATTDPAAPTPGN</sequence>
<evidence type="ECO:0000256" key="1">
    <source>
        <dbReference type="SAM" id="MobiDB-lite"/>
    </source>
</evidence>
<dbReference type="EMBL" id="JAAGWH010000014">
    <property type="protein sequence ID" value="NEK93998.1"/>
    <property type="molecule type" value="Genomic_DNA"/>
</dbReference>
<evidence type="ECO:0000313" key="3">
    <source>
        <dbReference type="EMBL" id="NEK93998.1"/>
    </source>
</evidence>
<dbReference type="Proteomes" id="UP000468828">
    <property type="component" value="Unassembled WGS sequence"/>
</dbReference>
<keyword evidence="2" id="KW-1133">Transmembrane helix</keyword>
<evidence type="ECO:0000313" key="6">
    <source>
        <dbReference type="Proteomes" id="UP000471152"/>
    </source>
</evidence>
<keyword evidence="2" id="KW-0812">Transmembrane</keyword>
<dbReference type="AlphaFoldDB" id="A0A6P0EXI5"/>
<feature type="region of interest" description="Disordered" evidence="1">
    <location>
        <begin position="173"/>
        <end position="247"/>
    </location>
</feature>
<keyword evidence="2" id="KW-0472">Membrane</keyword>
<feature type="compositionally biased region" description="Low complexity" evidence="1">
    <location>
        <begin position="202"/>
        <end position="241"/>
    </location>
</feature>
<keyword evidence="5" id="KW-1185">Reference proteome</keyword>
<protein>
    <recommendedName>
        <fullName evidence="7">Cell division protein FtsL</fullName>
    </recommendedName>
</protein>
<feature type="region of interest" description="Disordered" evidence="1">
    <location>
        <begin position="1"/>
        <end position="78"/>
    </location>
</feature>
<reference evidence="3 5" key="1">
    <citation type="submission" date="2020-01" db="EMBL/GenBank/DDBJ databases">
        <title>the WGS Modestobacter muralis CPCC 204518.</title>
        <authorList>
            <person name="Jiang Z."/>
        </authorList>
    </citation>
    <scope>NUCLEOTIDE SEQUENCE [LARGE SCALE GENOMIC DNA]</scope>
    <source>
        <strain evidence="3 5">DSM 100205</strain>
    </source>
</reference>
<evidence type="ECO:0000313" key="4">
    <source>
        <dbReference type="EMBL" id="NEN50765.1"/>
    </source>
</evidence>
<proteinExistence type="predicted"/>
<evidence type="ECO:0000256" key="2">
    <source>
        <dbReference type="SAM" id="Phobius"/>
    </source>
</evidence>
<accession>A0A6P0EXI5</accession>